<dbReference type="SMART" id="SM00418">
    <property type="entry name" value="HTH_ARSR"/>
    <property type="match status" value="1"/>
</dbReference>
<name>A0A315ZQZ2_9ACTN</name>
<keyword evidence="6" id="KW-1185">Reference proteome</keyword>
<accession>A0A315ZQZ2</accession>
<sequence length="116" mass="12807">MSDPAPERQEPSVRGLADLDELDALFAALSHRTRRAILVRLQAYGGAMTSGKIAEGMENTWQTTSRHLRLLQEAGLITAELHGRERIYRLTATPMKDALATWAARFPSDDSNDSNG</sequence>
<protein>
    <submittedName>
        <fullName evidence="5">ArsR family transcriptional regulator</fullName>
    </submittedName>
</protein>
<dbReference type="InterPro" id="IPR051081">
    <property type="entry name" value="HTH_MetalResp_TranReg"/>
</dbReference>
<dbReference type="PRINTS" id="PR00778">
    <property type="entry name" value="HTHARSR"/>
</dbReference>
<evidence type="ECO:0000313" key="6">
    <source>
        <dbReference type="Proteomes" id="UP000245469"/>
    </source>
</evidence>
<proteinExistence type="predicted"/>
<dbReference type="EMBL" id="QGDQ01000035">
    <property type="protein sequence ID" value="PWJ47719.1"/>
    <property type="molecule type" value="Genomic_DNA"/>
</dbReference>
<feature type="domain" description="HTH arsR-type" evidence="4">
    <location>
        <begin position="16"/>
        <end position="110"/>
    </location>
</feature>
<dbReference type="InterPro" id="IPR001845">
    <property type="entry name" value="HTH_ArsR_DNA-bd_dom"/>
</dbReference>
<keyword evidence="3" id="KW-0804">Transcription</keyword>
<organism evidence="5 6">
    <name type="scientific">Quadrisphaera granulorum</name>
    <dbReference type="NCBI Taxonomy" id="317664"/>
    <lineage>
        <taxon>Bacteria</taxon>
        <taxon>Bacillati</taxon>
        <taxon>Actinomycetota</taxon>
        <taxon>Actinomycetes</taxon>
        <taxon>Kineosporiales</taxon>
        <taxon>Kineosporiaceae</taxon>
        <taxon>Quadrisphaera</taxon>
    </lineage>
</organism>
<dbReference type="Proteomes" id="UP000245469">
    <property type="component" value="Unassembled WGS sequence"/>
</dbReference>
<evidence type="ECO:0000313" key="5">
    <source>
        <dbReference type="EMBL" id="PWJ47719.1"/>
    </source>
</evidence>
<keyword evidence="2" id="KW-0238">DNA-binding</keyword>
<keyword evidence="1" id="KW-0805">Transcription regulation</keyword>
<dbReference type="InterPro" id="IPR036390">
    <property type="entry name" value="WH_DNA-bd_sf"/>
</dbReference>
<dbReference type="SUPFAM" id="SSF46785">
    <property type="entry name" value="Winged helix' DNA-binding domain"/>
    <property type="match status" value="1"/>
</dbReference>
<dbReference type="PROSITE" id="PS50987">
    <property type="entry name" value="HTH_ARSR_2"/>
    <property type="match status" value="1"/>
</dbReference>
<dbReference type="Gene3D" id="1.10.10.10">
    <property type="entry name" value="Winged helix-like DNA-binding domain superfamily/Winged helix DNA-binding domain"/>
    <property type="match status" value="1"/>
</dbReference>
<gene>
    <name evidence="5" type="ORF">BXY45_13522</name>
</gene>
<evidence type="ECO:0000256" key="2">
    <source>
        <dbReference type="ARBA" id="ARBA00023125"/>
    </source>
</evidence>
<comment type="caution">
    <text evidence="5">The sequence shown here is derived from an EMBL/GenBank/DDBJ whole genome shotgun (WGS) entry which is preliminary data.</text>
</comment>
<dbReference type="InterPro" id="IPR011991">
    <property type="entry name" value="ArsR-like_HTH"/>
</dbReference>
<dbReference type="InterPro" id="IPR036388">
    <property type="entry name" value="WH-like_DNA-bd_sf"/>
</dbReference>
<dbReference type="PANTHER" id="PTHR33154:SF33">
    <property type="entry name" value="TRANSCRIPTIONAL REPRESSOR SDPR"/>
    <property type="match status" value="1"/>
</dbReference>
<dbReference type="CDD" id="cd00090">
    <property type="entry name" value="HTH_ARSR"/>
    <property type="match status" value="1"/>
</dbReference>
<dbReference type="GO" id="GO:0003677">
    <property type="term" value="F:DNA binding"/>
    <property type="evidence" value="ECO:0007669"/>
    <property type="project" value="UniProtKB-KW"/>
</dbReference>
<dbReference type="PANTHER" id="PTHR33154">
    <property type="entry name" value="TRANSCRIPTIONAL REGULATOR, ARSR FAMILY"/>
    <property type="match status" value="1"/>
</dbReference>
<evidence type="ECO:0000256" key="3">
    <source>
        <dbReference type="ARBA" id="ARBA00023163"/>
    </source>
</evidence>
<dbReference type="AlphaFoldDB" id="A0A315ZQZ2"/>
<dbReference type="NCBIfam" id="NF033788">
    <property type="entry name" value="HTH_metalloreg"/>
    <property type="match status" value="1"/>
</dbReference>
<dbReference type="Pfam" id="PF12840">
    <property type="entry name" value="HTH_20"/>
    <property type="match status" value="1"/>
</dbReference>
<dbReference type="GO" id="GO:0003700">
    <property type="term" value="F:DNA-binding transcription factor activity"/>
    <property type="evidence" value="ECO:0007669"/>
    <property type="project" value="InterPro"/>
</dbReference>
<evidence type="ECO:0000256" key="1">
    <source>
        <dbReference type="ARBA" id="ARBA00023015"/>
    </source>
</evidence>
<dbReference type="RefSeq" id="WP_170131636.1">
    <property type="nucleotide sequence ID" value="NZ_QGDQ01000035.1"/>
</dbReference>
<evidence type="ECO:0000259" key="4">
    <source>
        <dbReference type="PROSITE" id="PS50987"/>
    </source>
</evidence>
<reference evidence="5 6" key="1">
    <citation type="submission" date="2018-03" db="EMBL/GenBank/DDBJ databases">
        <title>Genomic Encyclopedia of Archaeal and Bacterial Type Strains, Phase II (KMG-II): from individual species to whole genera.</title>
        <authorList>
            <person name="Goeker M."/>
        </authorList>
    </citation>
    <scope>NUCLEOTIDE SEQUENCE [LARGE SCALE GENOMIC DNA]</scope>
    <source>
        <strain evidence="5 6">DSM 44889</strain>
    </source>
</reference>